<organism evidence="4 5">
    <name type="scientific">Glacieibacterium arshaanense</name>
    <dbReference type="NCBI Taxonomy" id="2511025"/>
    <lineage>
        <taxon>Bacteria</taxon>
        <taxon>Pseudomonadati</taxon>
        <taxon>Pseudomonadota</taxon>
        <taxon>Alphaproteobacteria</taxon>
        <taxon>Sphingomonadales</taxon>
        <taxon>Sphingosinicellaceae</taxon>
        <taxon>Glacieibacterium</taxon>
    </lineage>
</organism>
<dbReference type="InterPro" id="IPR020904">
    <property type="entry name" value="Sc_DH/Rdtase_CS"/>
</dbReference>
<dbReference type="GO" id="GO:0016491">
    <property type="term" value="F:oxidoreductase activity"/>
    <property type="evidence" value="ECO:0007669"/>
    <property type="project" value="UniProtKB-KW"/>
</dbReference>
<accession>A0A4Y9EPE9</accession>
<sequence length="255" mass="26429">MRNLFSVEGKNVLITGGSRGIGEMIARGYIENGANVFISSRKANVCDGIAEELSKHGKCTSLPFDLSEMAGVEGLAAALAAKVDKLDVLVNNAGASWGAPIDEFPESGWDKVMDLNVKSVFFLTQKLLPQLRAAATAAAPARVINIASINGLAPSTLETYSYSASKAGVIMLTRQLAKRLAGDHILVNAIAPGPFPSQMMAATLATAGDAIRASNPLKRIGQPEDIAGVAIFLGSRASAYTTGAVVPCDGGIAEV</sequence>
<dbReference type="AlphaFoldDB" id="A0A4Y9EPE9"/>
<proteinExistence type="inferred from homology"/>
<dbReference type="Proteomes" id="UP000297737">
    <property type="component" value="Unassembled WGS sequence"/>
</dbReference>
<dbReference type="PRINTS" id="PR00081">
    <property type="entry name" value="GDHRDH"/>
</dbReference>
<dbReference type="PANTHER" id="PTHR43618">
    <property type="entry name" value="7-ALPHA-HYDROXYSTEROID DEHYDROGENASE"/>
    <property type="match status" value="1"/>
</dbReference>
<dbReference type="Gene3D" id="3.40.50.720">
    <property type="entry name" value="NAD(P)-binding Rossmann-like Domain"/>
    <property type="match status" value="1"/>
</dbReference>
<dbReference type="FunFam" id="3.40.50.720:FF:000084">
    <property type="entry name" value="Short-chain dehydrogenase reductase"/>
    <property type="match status" value="1"/>
</dbReference>
<dbReference type="EMBL" id="SIHO01000002">
    <property type="protein sequence ID" value="TFU03651.1"/>
    <property type="molecule type" value="Genomic_DNA"/>
</dbReference>
<gene>
    <name evidence="4" type="ORF">EUV02_10910</name>
</gene>
<keyword evidence="2" id="KW-0521">NADP</keyword>
<dbReference type="PRINTS" id="PR00080">
    <property type="entry name" value="SDRFAMILY"/>
</dbReference>
<comment type="caution">
    <text evidence="4">The sequence shown here is derived from an EMBL/GenBank/DDBJ whole genome shotgun (WGS) entry which is preliminary data.</text>
</comment>
<evidence type="ECO:0000256" key="2">
    <source>
        <dbReference type="ARBA" id="ARBA00022857"/>
    </source>
</evidence>
<dbReference type="InterPro" id="IPR052178">
    <property type="entry name" value="Sec_Metab_Biosynth_SDR"/>
</dbReference>
<evidence type="ECO:0000313" key="4">
    <source>
        <dbReference type="EMBL" id="TFU03651.1"/>
    </source>
</evidence>
<protein>
    <submittedName>
        <fullName evidence="4">SDR family oxidoreductase</fullName>
    </submittedName>
</protein>
<reference evidence="4 5" key="1">
    <citation type="submission" date="2019-02" db="EMBL/GenBank/DDBJ databases">
        <title>Polymorphobacter sp. isolated from the lake at the Tibet of China.</title>
        <authorList>
            <person name="Li A."/>
        </authorList>
    </citation>
    <scope>NUCLEOTIDE SEQUENCE [LARGE SCALE GENOMIC DNA]</scope>
    <source>
        <strain evidence="4 5">DJ1R-1</strain>
    </source>
</reference>
<comment type="similarity">
    <text evidence="1">Belongs to the short-chain dehydrogenases/reductases (SDR) family.</text>
</comment>
<name>A0A4Y9EPE9_9SPHN</name>
<dbReference type="Pfam" id="PF13561">
    <property type="entry name" value="adh_short_C2"/>
    <property type="match status" value="1"/>
</dbReference>
<evidence type="ECO:0000256" key="1">
    <source>
        <dbReference type="ARBA" id="ARBA00006484"/>
    </source>
</evidence>
<dbReference type="SUPFAM" id="SSF51735">
    <property type="entry name" value="NAD(P)-binding Rossmann-fold domains"/>
    <property type="match status" value="1"/>
</dbReference>
<dbReference type="InterPro" id="IPR036291">
    <property type="entry name" value="NAD(P)-bd_dom_sf"/>
</dbReference>
<keyword evidence="5" id="KW-1185">Reference proteome</keyword>
<evidence type="ECO:0000256" key="3">
    <source>
        <dbReference type="ARBA" id="ARBA00023002"/>
    </source>
</evidence>
<dbReference type="OrthoDB" id="286404at2"/>
<dbReference type="PROSITE" id="PS00061">
    <property type="entry name" value="ADH_SHORT"/>
    <property type="match status" value="1"/>
</dbReference>
<keyword evidence="3" id="KW-0560">Oxidoreductase</keyword>
<dbReference type="PANTHER" id="PTHR43618:SF8">
    <property type="entry name" value="7ALPHA-HYDROXYSTEROID DEHYDROGENASE"/>
    <property type="match status" value="1"/>
</dbReference>
<dbReference type="InterPro" id="IPR002347">
    <property type="entry name" value="SDR_fam"/>
</dbReference>
<evidence type="ECO:0000313" key="5">
    <source>
        <dbReference type="Proteomes" id="UP000297737"/>
    </source>
</evidence>